<comment type="similarity">
    <text evidence="8">Belongs to the peptidase M48 family.</text>
</comment>
<feature type="region of interest" description="Disordered" evidence="9">
    <location>
        <begin position="411"/>
        <end position="430"/>
    </location>
</feature>
<keyword evidence="10" id="KW-0812">Transmembrane</keyword>
<comment type="cofactor">
    <cofactor evidence="7 8">
        <name>Zn(2+)</name>
        <dbReference type="ChEBI" id="CHEBI:29105"/>
    </cofactor>
    <text evidence="7 8">Binds 1 zinc ion per subunit.</text>
</comment>
<evidence type="ECO:0000259" key="12">
    <source>
        <dbReference type="Pfam" id="PF16491"/>
    </source>
</evidence>
<keyword evidence="14" id="KW-1185">Reference proteome</keyword>
<organism evidence="13 14">
    <name type="scientific">Haloarchaeobius litoreus</name>
    <dbReference type="NCBI Taxonomy" id="755306"/>
    <lineage>
        <taxon>Archaea</taxon>
        <taxon>Methanobacteriati</taxon>
        <taxon>Methanobacteriota</taxon>
        <taxon>Stenosarchaea group</taxon>
        <taxon>Halobacteria</taxon>
        <taxon>Halobacteriales</taxon>
        <taxon>Halorubellaceae</taxon>
        <taxon>Haloarchaeobius</taxon>
    </lineage>
</organism>
<evidence type="ECO:0000256" key="3">
    <source>
        <dbReference type="ARBA" id="ARBA00022801"/>
    </source>
</evidence>
<keyword evidence="5 8" id="KW-0482">Metalloprotease</keyword>
<dbReference type="InterPro" id="IPR027057">
    <property type="entry name" value="CAXX_Prtase_1"/>
</dbReference>
<dbReference type="GO" id="GO:0046872">
    <property type="term" value="F:metal ion binding"/>
    <property type="evidence" value="ECO:0007669"/>
    <property type="project" value="UniProtKB-KW"/>
</dbReference>
<sequence length="430" mass="47246">MLAYHALFVALVVGTELFFAGLSIVNVRYGARTARARSDWMRETLGVEDVASVLDYQRARVGLSLLETATTLGFLLLALYSGVVTDVVVALTETGLSPLLQGVAFVVLALLAARLLGVPFDLYSTFVVEEAFDFNNQSPTLWVRDYLLGTVLSLVIVGGLAAAVLWFVENVQYWPVAGWALVVGFSVAMLVLKPRVIDPLFNEFTPVEESDLRDAVDEVFERAGFRCEQVYEMDASRRSGHSNAYFVGFGRTKRVVLYDTLVESMEVDEIQVVLAHELAHWKRKHIPKFVALAAVQFAVVFAALGYLAGQPWVFDLFGFPAEATYAGLFVAVLLVGPVLQLSAPLQNYLSLAYEREADTFAVETMGADPMANALAALAADNMTNPFPHPLYETFHHDHPPIPERIRYVQEMGEEAAEPTEETPGDGTPSA</sequence>
<dbReference type="AlphaFoldDB" id="A0ABD6DIS7"/>
<evidence type="ECO:0000256" key="2">
    <source>
        <dbReference type="ARBA" id="ARBA00022723"/>
    </source>
</evidence>
<dbReference type="RefSeq" id="WP_256398253.1">
    <property type="nucleotide sequence ID" value="NZ_JANHJR010000001.1"/>
</dbReference>
<dbReference type="EMBL" id="JBHUDO010000002">
    <property type="protein sequence ID" value="MFD1646224.1"/>
    <property type="molecule type" value="Genomic_DNA"/>
</dbReference>
<dbReference type="Gene3D" id="3.30.2010.10">
    <property type="entry name" value="Metalloproteases ('zincins'), catalytic domain"/>
    <property type="match status" value="1"/>
</dbReference>
<dbReference type="FunFam" id="3.30.2010.10:FF:000010">
    <property type="entry name" value="M48 family peptidase"/>
    <property type="match status" value="1"/>
</dbReference>
<keyword evidence="1 8" id="KW-0645">Protease</keyword>
<name>A0ABD6DIS7_9EURY</name>
<evidence type="ECO:0000256" key="5">
    <source>
        <dbReference type="ARBA" id="ARBA00023049"/>
    </source>
</evidence>
<dbReference type="GO" id="GO:0006508">
    <property type="term" value="P:proteolysis"/>
    <property type="evidence" value="ECO:0007669"/>
    <property type="project" value="UniProtKB-KW"/>
</dbReference>
<proteinExistence type="inferred from homology"/>
<evidence type="ECO:0000313" key="13">
    <source>
        <dbReference type="EMBL" id="MFD1646224.1"/>
    </source>
</evidence>
<feature type="transmembrane region" description="Helical" evidence="10">
    <location>
        <begin position="6"/>
        <end position="27"/>
    </location>
</feature>
<feature type="domain" description="CAAX prenyl protease 1 N-terminal" evidence="12">
    <location>
        <begin position="43"/>
        <end position="202"/>
    </location>
</feature>
<accession>A0ABD6DIS7</accession>
<keyword evidence="10" id="KW-0472">Membrane</keyword>
<dbReference type="Proteomes" id="UP001597034">
    <property type="component" value="Unassembled WGS sequence"/>
</dbReference>
<dbReference type="CDD" id="cd07343">
    <property type="entry name" value="M48A_Zmpste24p_like"/>
    <property type="match status" value="1"/>
</dbReference>
<evidence type="ECO:0000313" key="14">
    <source>
        <dbReference type="Proteomes" id="UP001597034"/>
    </source>
</evidence>
<evidence type="ECO:0000256" key="4">
    <source>
        <dbReference type="ARBA" id="ARBA00022833"/>
    </source>
</evidence>
<evidence type="ECO:0000259" key="11">
    <source>
        <dbReference type="Pfam" id="PF01435"/>
    </source>
</evidence>
<dbReference type="Pfam" id="PF01435">
    <property type="entry name" value="Peptidase_M48"/>
    <property type="match status" value="1"/>
</dbReference>
<feature type="binding site" evidence="7">
    <location>
        <position position="280"/>
    </location>
    <ligand>
        <name>Zn(2+)</name>
        <dbReference type="ChEBI" id="CHEBI:29105"/>
        <note>catalytic</note>
    </ligand>
</feature>
<evidence type="ECO:0000256" key="10">
    <source>
        <dbReference type="SAM" id="Phobius"/>
    </source>
</evidence>
<dbReference type="InterPro" id="IPR001915">
    <property type="entry name" value="Peptidase_M48"/>
</dbReference>
<keyword evidence="2 7" id="KW-0479">Metal-binding</keyword>
<keyword evidence="3 8" id="KW-0378">Hydrolase</keyword>
<feature type="transmembrane region" description="Helical" evidence="10">
    <location>
        <begin position="289"/>
        <end position="308"/>
    </location>
</feature>
<dbReference type="InterPro" id="IPR032456">
    <property type="entry name" value="Peptidase_M48_N"/>
</dbReference>
<keyword evidence="4 7" id="KW-0862">Zinc</keyword>
<feature type="binding site" evidence="7">
    <location>
        <position position="354"/>
    </location>
    <ligand>
        <name>Zn(2+)</name>
        <dbReference type="ChEBI" id="CHEBI:29105"/>
        <note>catalytic</note>
    </ligand>
</feature>
<dbReference type="GO" id="GO:0008237">
    <property type="term" value="F:metallopeptidase activity"/>
    <property type="evidence" value="ECO:0007669"/>
    <property type="project" value="UniProtKB-KW"/>
</dbReference>
<feature type="active site" description="Proton donor" evidence="6">
    <location>
        <position position="358"/>
    </location>
</feature>
<protein>
    <submittedName>
        <fullName evidence="13">M48 family metallopeptidase</fullName>
    </submittedName>
</protein>
<feature type="transmembrane region" description="Helical" evidence="10">
    <location>
        <begin position="146"/>
        <end position="167"/>
    </location>
</feature>
<feature type="active site" evidence="6">
    <location>
        <position position="277"/>
    </location>
</feature>
<feature type="domain" description="Peptidase M48" evidence="11">
    <location>
        <begin position="208"/>
        <end position="410"/>
    </location>
</feature>
<feature type="transmembrane region" description="Helical" evidence="10">
    <location>
        <begin position="173"/>
        <end position="192"/>
    </location>
</feature>
<feature type="binding site" evidence="7">
    <location>
        <position position="276"/>
    </location>
    <ligand>
        <name>Zn(2+)</name>
        <dbReference type="ChEBI" id="CHEBI:29105"/>
        <note>catalytic</note>
    </ligand>
</feature>
<feature type="transmembrane region" description="Helical" evidence="10">
    <location>
        <begin position="61"/>
        <end position="83"/>
    </location>
</feature>
<evidence type="ECO:0000256" key="6">
    <source>
        <dbReference type="PIRSR" id="PIRSR627057-1"/>
    </source>
</evidence>
<comment type="caution">
    <text evidence="13">The sequence shown here is derived from an EMBL/GenBank/DDBJ whole genome shotgun (WGS) entry which is preliminary data.</text>
</comment>
<feature type="compositionally biased region" description="Acidic residues" evidence="9">
    <location>
        <begin position="411"/>
        <end position="423"/>
    </location>
</feature>
<dbReference type="Pfam" id="PF16491">
    <property type="entry name" value="Peptidase_M48_N"/>
    <property type="match status" value="1"/>
</dbReference>
<dbReference type="PANTHER" id="PTHR10120">
    <property type="entry name" value="CAAX PRENYL PROTEASE 1"/>
    <property type="match status" value="1"/>
</dbReference>
<evidence type="ECO:0000256" key="7">
    <source>
        <dbReference type="PIRSR" id="PIRSR627057-2"/>
    </source>
</evidence>
<gene>
    <name evidence="13" type="ORF">ACFSBL_11070</name>
</gene>
<evidence type="ECO:0000256" key="1">
    <source>
        <dbReference type="ARBA" id="ARBA00022670"/>
    </source>
</evidence>
<reference evidence="13 14" key="1">
    <citation type="journal article" date="2019" name="Int. J. Syst. Evol. Microbiol.">
        <title>The Global Catalogue of Microorganisms (GCM) 10K type strain sequencing project: providing services to taxonomists for standard genome sequencing and annotation.</title>
        <authorList>
            <consortium name="The Broad Institute Genomics Platform"/>
            <consortium name="The Broad Institute Genome Sequencing Center for Infectious Disease"/>
            <person name="Wu L."/>
            <person name="Ma J."/>
        </authorList>
    </citation>
    <scope>NUCLEOTIDE SEQUENCE [LARGE SCALE GENOMIC DNA]</scope>
    <source>
        <strain evidence="13 14">CGMCC 1.10390</strain>
    </source>
</reference>
<evidence type="ECO:0000256" key="9">
    <source>
        <dbReference type="SAM" id="MobiDB-lite"/>
    </source>
</evidence>
<feature type="transmembrane region" description="Helical" evidence="10">
    <location>
        <begin position="323"/>
        <end position="345"/>
    </location>
</feature>
<evidence type="ECO:0000256" key="8">
    <source>
        <dbReference type="RuleBase" id="RU003983"/>
    </source>
</evidence>
<feature type="transmembrane region" description="Helical" evidence="10">
    <location>
        <begin position="95"/>
        <end position="116"/>
    </location>
</feature>
<keyword evidence="10" id="KW-1133">Transmembrane helix</keyword>